<name>A0ABT9P4Y5_9ACTN</name>
<keyword evidence="1" id="KW-0812">Transmembrane</keyword>
<feature type="transmembrane region" description="Helical" evidence="1">
    <location>
        <begin position="39"/>
        <end position="57"/>
    </location>
</feature>
<reference evidence="2 3" key="1">
    <citation type="submission" date="2023-07" db="EMBL/GenBank/DDBJ databases">
        <title>Sequencing the genomes of 1000 actinobacteria strains.</title>
        <authorList>
            <person name="Klenk H.-P."/>
        </authorList>
    </citation>
    <scope>NUCLEOTIDE SEQUENCE [LARGE SCALE GENOMIC DNA]</scope>
    <source>
        <strain evidence="2 3">DSM 44388</strain>
    </source>
</reference>
<keyword evidence="3" id="KW-1185">Reference proteome</keyword>
<protein>
    <submittedName>
        <fullName evidence="2">Uncharacterized protein</fullName>
    </submittedName>
</protein>
<keyword evidence="1" id="KW-1133">Transmembrane helix</keyword>
<dbReference type="Proteomes" id="UP001235712">
    <property type="component" value="Unassembled WGS sequence"/>
</dbReference>
<evidence type="ECO:0000313" key="2">
    <source>
        <dbReference type="EMBL" id="MDP9827474.1"/>
    </source>
</evidence>
<keyword evidence="1" id="KW-0472">Membrane</keyword>
<proteinExistence type="predicted"/>
<organism evidence="2 3">
    <name type="scientific">Kineosporia succinea</name>
    <dbReference type="NCBI Taxonomy" id="84632"/>
    <lineage>
        <taxon>Bacteria</taxon>
        <taxon>Bacillati</taxon>
        <taxon>Actinomycetota</taxon>
        <taxon>Actinomycetes</taxon>
        <taxon>Kineosporiales</taxon>
        <taxon>Kineosporiaceae</taxon>
        <taxon>Kineosporia</taxon>
    </lineage>
</organism>
<comment type="caution">
    <text evidence="2">The sequence shown here is derived from an EMBL/GenBank/DDBJ whole genome shotgun (WGS) entry which is preliminary data.</text>
</comment>
<evidence type="ECO:0000256" key="1">
    <source>
        <dbReference type="SAM" id="Phobius"/>
    </source>
</evidence>
<gene>
    <name evidence="2" type="ORF">J2S57_003223</name>
</gene>
<dbReference type="EMBL" id="JAUSQZ010000001">
    <property type="protein sequence ID" value="MDP9827474.1"/>
    <property type="molecule type" value="Genomic_DNA"/>
</dbReference>
<accession>A0ABT9P4Y5</accession>
<evidence type="ECO:0000313" key="3">
    <source>
        <dbReference type="Proteomes" id="UP001235712"/>
    </source>
</evidence>
<feature type="transmembrane region" description="Helical" evidence="1">
    <location>
        <begin position="109"/>
        <end position="131"/>
    </location>
</feature>
<dbReference type="RefSeq" id="WP_307243548.1">
    <property type="nucleotide sequence ID" value="NZ_JAUSQZ010000001.1"/>
</dbReference>
<feature type="transmembrane region" description="Helical" evidence="1">
    <location>
        <begin position="69"/>
        <end position="89"/>
    </location>
</feature>
<sequence>MKSLYVQARRMLFQVSSAAKMIISRFLSERAGDALPRELVALALLVSGLSAWLAWYIDGADFRGYDASVNVLASLIVLGPGLLVTNIFVRNWRLRRDDEELVRAVDRYILNLIFLLRLNLLEAMASLRTIVPDGSLPLRKHVMAETTTGRPASWHEALEMLASDWAQVSLVLQIIEDSDSRLLMARWNPLCYLQTPNSLKHLSRSLGRHMPADLIDIRVDQVAKSAADVRNDLENIRADTQPDEGSLRRYHSGVNIIVDGLRGIVSELQRELPQVPYDWDVSSAGGDWDSQQGEALRKMTLKSFESSDPSLTEMI</sequence>